<organism evidence="1">
    <name type="scientific">Ixodes ricinus</name>
    <name type="common">Common tick</name>
    <name type="synonym">Acarus ricinus</name>
    <dbReference type="NCBI Taxonomy" id="34613"/>
    <lineage>
        <taxon>Eukaryota</taxon>
        <taxon>Metazoa</taxon>
        <taxon>Ecdysozoa</taxon>
        <taxon>Arthropoda</taxon>
        <taxon>Chelicerata</taxon>
        <taxon>Arachnida</taxon>
        <taxon>Acari</taxon>
        <taxon>Parasitiformes</taxon>
        <taxon>Ixodida</taxon>
        <taxon>Ixodoidea</taxon>
        <taxon>Ixodidae</taxon>
        <taxon>Ixodinae</taxon>
        <taxon>Ixodes</taxon>
    </lineage>
</organism>
<dbReference type="AlphaFoldDB" id="A0A147BMJ6"/>
<feature type="non-terminal residue" evidence="1">
    <location>
        <position position="1"/>
    </location>
</feature>
<dbReference type="EMBL" id="GEGO01003387">
    <property type="protein sequence ID" value="JAR92017.1"/>
    <property type="molecule type" value="Transcribed_RNA"/>
</dbReference>
<proteinExistence type="predicted"/>
<name>A0A147BMJ6_IXORI</name>
<accession>A0A147BMJ6</accession>
<sequence length="97" mass="10696">RRRGSQPGVRRVFSVVKEPTGPVAATMSSIDRGIKLLGYKLDRKLEDITARFREDRRQANTGVNHRSCTTGLLDSLCHGKFDGIVCMLANREPSPGA</sequence>
<reference evidence="1" key="1">
    <citation type="journal article" date="2018" name="PLoS Negl. Trop. Dis.">
        <title>Sialome diversity of ticks revealed by RNAseq of single tick salivary glands.</title>
        <authorList>
            <person name="Perner J."/>
            <person name="Kropackova S."/>
            <person name="Kopacek P."/>
            <person name="Ribeiro J.M."/>
        </authorList>
    </citation>
    <scope>NUCLEOTIDE SEQUENCE</scope>
    <source>
        <strain evidence="1">Siblings of single egg batch collected in Ceske Budejovice</strain>
        <tissue evidence="1">Salivary glands</tissue>
    </source>
</reference>
<evidence type="ECO:0000313" key="1">
    <source>
        <dbReference type="EMBL" id="JAR92017.1"/>
    </source>
</evidence>
<protein>
    <submittedName>
        <fullName evidence="1">Uncharacterized protein</fullName>
    </submittedName>
</protein>